<keyword evidence="4" id="KW-0539">Nucleus</keyword>
<dbReference type="CDD" id="cd00067">
    <property type="entry name" value="GAL4"/>
    <property type="match status" value="1"/>
</dbReference>
<keyword evidence="6" id="KW-0732">Signal</keyword>
<name>A0A428T5Z4_9HYPO</name>
<feature type="signal peptide" evidence="6">
    <location>
        <begin position="1"/>
        <end position="24"/>
    </location>
</feature>
<dbReference type="EMBL" id="NKCK01000126">
    <property type="protein sequence ID" value="RSL97452.1"/>
    <property type="molecule type" value="Genomic_DNA"/>
</dbReference>
<dbReference type="PANTHER" id="PTHR46910">
    <property type="entry name" value="TRANSCRIPTION FACTOR PDR1"/>
    <property type="match status" value="1"/>
</dbReference>
<evidence type="ECO:0000313" key="9">
    <source>
        <dbReference type="Proteomes" id="UP000287144"/>
    </source>
</evidence>
<feature type="region of interest" description="Disordered" evidence="5">
    <location>
        <begin position="32"/>
        <end position="84"/>
    </location>
</feature>
<feature type="region of interest" description="Disordered" evidence="5">
    <location>
        <begin position="150"/>
        <end position="202"/>
    </location>
</feature>
<dbReference type="SMART" id="SM00066">
    <property type="entry name" value="GAL4"/>
    <property type="match status" value="1"/>
</dbReference>
<comment type="subcellular location">
    <subcellularLocation>
        <location evidence="1">Nucleus</location>
    </subcellularLocation>
</comment>
<evidence type="ECO:0000256" key="4">
    <source>
        <dbReference type="ARBA" id="ARBA00023242"/>
    </source>
</evidence>
<feature type="compositionally biased region" description="Low complexity" evidence="5">
    <location>
        <begin position="292"/>
        <end position="303"/>
    </location>
</feature>
<comment type="caution">
    <text evidence="8">The sequence shown here is derived from an EMBL/GenBank/DDBJ whole genome shotgun (WGS) entry which is preliminary data.</text>
</comment>
<keyword evidence="9" id="KW-1185">Reference proteome</keyword>
<dbReference type="InterPro" id="IPR050987">
    <property type="entry name" value="AtrR-like"/>
</dbReference>
<evidence type="ECO:0000313" key="8">
    <source>
        <dbReference type="EMBL" id="RSL97452.1"/>
    </source>
</evidence>
<feature type="domain" description="Zn(2)-C6 fungal-type" evidence="7">
    <location>
        <begin position="205"/>
        <end position="234"/>
    </location>
</feature>
<dbReference type="STRING" id="1325735.A0A428T5Z4"/>
<dbReference type="PROSITE" id="PS50048">
    <property type="entry name" value="ZN2_CY6_FUNGAL_2"/>
    <property type="match status" value="1"/>
</dbReference>
<keyword evidence="2" id="KW-0479">Metal-binding</keyword>
<evidence type="ECO:0000256" key="2">
    <source>
        <dbReference type="ARBA" id="ARBA00022723"/>
    </source>
</evidence>
<evidence type="ECO:0000256" key="5">
    <source>
        <dbReference type="SAM" id="MobiDB-lite"/>
    </source>
</evidence>
<dbReference type="InterPro" id="IPR001138">
    <property type="entry name" value="Zn2Cys6_DnaBD"/>
</dbReference>
<dbReference type="Proteomes" id="UP000287144">
    <property type="component" value="Unassembled WGS sequence"/>
</dbReference>
<dbReference type="GO" id="GO:0000981">
    <property type="term" value="F:DNA-binding transcription factor activity, RNA polymerase II-specific"/>
    <property type="evidence" value="ECO:0007669"/>
    <property type="project" value="InterPro"/>
</dbReference>
<dbReference type="SUPFAM" id="SSF57701">
    <property type="entry name" value="Zn2/Cys6 DNA-binding domain"/>
    <property type="match status" value="1"/>
</dbReference>
<feature type="compositionally biased region" description="Polar residues" evidence="5">
    <location>
        <begin position="159"/>
        <end position="179"/>
    </location>
</feature>
<feature type="chain" id="PRO_5019172380" description="Zn(2)-C6 fungal-type domain-containing protein" evidence="6">
    <location>
        <begin position="25"/>
        <end position="425"/>
    </location>
</feature>
<evidence type="ECO:0000256" key="1">
    <source>
        <dbReference type="ARBA" id="ARBA00004123"/>
    </source>
</evidence>
<dbReference type="GO" id="GO:0005634">
    <property type="term" value="C:nucleus"/>
    <property type="evidence" value="ECO:0007669"/>
    <property type="project" value="UniProtKB-SubCell"/>
</dbReference>
<organism evidence="8 9">
    <name type="scientific">Fusarium oligoseptatum</name>
    <dbReference type="NCBI Taxonomy" id="2604345"/>
    <lineage>
        <taxon>Eukaryota</taxon>
        <taxon>Fungi</taxon>
        <taxon>Dikarya</taxon>
        <taxon>Ascomycota</taxon>
        <taxon>Pezizomycotina</taxon>
        <taxon>Sordariomycetes</taxon>
        <taxon>Hypocreomycetidae</taxon>
        <taxon>Hypocreales</taxon>
        <taxon>Nectriaceae</taxon>
        <taxon>Fusarium</taxon>
        <taxon>Fusarium solani species complex</taxon>
    </lineage>
</organism>
<protein>
    <recommendedName>
        <fullName evidence="7">Zn(2)-C6 fungal-type domain-containing protein</fullName>
    </recommendedName>
</protein>
<dbReference type="AlphaFoldDB" id="A0A428T5Z4"/>
<evidence type="ECO:0000259" key="7">
    <source>
        <dbReference type="PROSITE" id="PS50048"/>
    </source>
</evidence>
<keyword evidence="3" id="KW-0238">DNA-binding</keyword>
<feature type="region of interest" description="Disordered" evidence="5">
    <location>
        <begin position="358"/>
        <end position="381"/>
    </location>
</feature>
<dbReference type="Pfam" id="PF00172">
    <property type="entry name" value="Zn_clus"/>
    <property type="match status" value="1"/>
</dbReference>
<dbReference type="PANTHER" id="PTHR46910:SF3">
    <property type="entry name" value="HALOTOLERANCE PROTEIN 9-RELATED"/>
    <property type="match status" value="1"/>
</dbReference>
<evidence type="ECO:0000256" key="6">
    <source>
        <dbReference type="SAM" id="SignalP"/>
    </source>
</evidence>
<gene>
    <name evidence="8" type="ORF">CEP52_010908</name>
</gene>
<dbReference type="GO" id="GO:0008270">
    <property type="term" value="F:zinc ion binding"/>
    <property type="evidence" value="ECO:0007669"/>
    <property type="project" value="InterPro"/>
</dbReference>
<dbReference type="InterPro" id="IPR036864">
    <property type="entry name" value="Zn2-C6_fun-type_DNA-bd_sf"/>
</dbReference>
<sequence length="425" mass="46977">MAPLSTAQCWTGLSALVLLHLGSPLKVVPQGRSHLQQRGNRSARAQCELQKHRAPSTIPPIHPPLEASRQVSPPISPGPDRKPQKPGLVLLRVEVHSPLADSLLVRSFIRTLAQLAQLNLVARFPAAGLYLIRGVRLSCGYRARQLPKMSPDVADDDAGQSSTQDWQDNDAPSPSASIKSDNEGDEDGPNAPSQPIQKRRRVTRACDECRRKKIKCDGKQPCTHCSVYSYECTYDKPSNRRRNPAPQYIEALESRLQRAESLLHKFMPDVDLADPNLDPAIQQEFRNRENARAQAAKARQTQPPQQPDPNDAHLTSMIDSVGQLDLDEKGSWDFHGISSGAVFLKRMKEHFRGMLGPTGKAPLLPRAERPPGLESPSLSSVGTPYSAVPSYPELPPKDVARKIVLLFSQLRDMPGSNCSRSHFLR</sequence>
<accession>A0A428T5Z4</accession>
<dbReference type="Gene3D" id="4.10.240.10">
    <property type="entry name" value="Zn(2)-C6 fungal-type DNA-binding domain"/>
    <property type="match status" value="1"/>
</dbReference>
<proteinExistence type="predicted"/>
<reference evidence="8 9" key="1">
    <citation type="submission" date="2017-06" db="EMBL/GenBank/DDBJ databases">
        <title>Comparative genomic analysis of Ambrosia Fusariam Clade fungi.</title>
        <authorList>
            <person name="Stajich J.E."/>
            <person name="Carrillo J."/>
            <person name="Kijimoto T."/>
            <person name="Eskalen A."/>
            <person name="O'Donnell K."/>
            <person name="Kasson M."/>
        </authorList>
    </citation>
    <scope>NUCLEOTIDE SEQUENCE [LARGE SCALE GENOMIC DNA]</scope>
    <source>
        <strain evidence="8 9">NRRL62579</strain>
    </source>
</reference>
<feature type="region of interest" description="Disordered" evidence="5">
    <location>
        <begin position="288"/>
        <end position="315"/>
    </location>
</feature>
<dbReference type="GO" id="GO:0003677">
    <property type="term" value="F:DNA binding"/>
    <property type="evidence" value="ECO:0007669"/>
    <property type="project" value="UniProtKB-KW"/>
</dbReference>
<dbReference type="PROSITE" id="PS00463">
    <property type="entry name" value="ZN2_CY6_FUNGAL_1"/>
    <property type="match status" value="1"/>
</dbReference>
<evidence type="ECO:0000256" key="3">
    <source>
        <dbReference type="ARBA" id="ARBA00023125"/>
    </source>
</evidence>